<evidence type="ECO:0000313" key="10">
    <source>
        <dbReference type="EMBL" id="SDF91698.1"/>
    </source>
</evidence>
<evidence type="ECO:0000256" key="3">
    <source>
        <dbReference type="ARBA" id="ARBA00005985"/>
    </source>
</evidence>
<dbReference type="OrthoDB" id="9782418at2"/>
<feature type="transmembrane region" description="Helical" evidence="9">
    <location>
        <begin position="271"/>
        <end position="296"/>
    </location>
</feature>
<comment type="similarity">
    <text evidence="3">Belongs to the UbiA prenyltransferase family.</text>
</comment>
<feature type="transmembrane region" description="Helical" evidence="9">
    <location>
        <begin position="101"/>
        <end position="134"/>
    </location>
</feature>
<evidence type="ECO:0000256" key="9">
    <source>
        <dbReference type="SAM" id="Phobius"/>
    </source>
</evidence>
<dbReference type="STRING" id="571438.SAMN05192586_11832"/>
<feature type="transmembrane region" description="Helical" evidence="9">
    <location>
        <begin position="216"/>
        <end position="235"/>
    </location>
</feature>
<feature type="transmembrane region" description="Helical" evidence="9">
    <location>
        <begin position="53"/>
        <end position="71"/>
    </location>
</feature>
<evidence type="ECO:0000256" key="6">
    <source>
        <dbReference type="ARBA" id="ARBA00022692"/>
    </source>
</evidence>
<dbReference type="Proteomes" id="UP000199355">
    <property type="component" value="Unassembled WGS sequence"/>
</dbReference>
<proteinExistence type="inferred from homology"/>
<dbReference type="NCBIfam" id="TIGR01475">
    <property type="entry name" value="ubiA_other"/>
    <property type="match status" value="1"/>
</dbReference>
<accession>A0A1G7PZP8</accession>
<dbReference type="InterPro" id="IPR000537">
    <property type="entry name" value="UbiA_prenyltransferase"/>
</dbReference>
<sequence length="297" mass="32486">MRLLPSSGFTLSTPFGQFGDICRMVKIEHSVFALPYAWAGAFLAAKGLPSARALIFLTLAMVAARSFAMAFNRLADLPFDRDNPRTCDRPLVTGVISTRQTWAFIALMALIFIACCAALNTVCLWLSIPALLFAAAYSLLKRFTPLCHFWLGATLGLAPLAGWLSVNPAALGLPAILLFFAVTFWVAAFDIYYAFQDLEFDQAFDLHSAPADYGPDAALLLAAFAHTMTAIFLLLTGCAAGLAWPWYVLWAGIVVLLFVEHRLMRPQDLRYVNTAFFTLNGIISPVVLAGVLLGIYM</sequence>
<evidence type="ECO:0000256" key="4">
    <source>
        <dbReference type="ARBA" id="ARBA00022475"/>
    </source>
</evidence>
<evidence type="ECO:0000256" key="1">
    <source>
        <dbReference type="ARBA" id="ARBA00001946"/>
    </source>
</evidence>
<organism evidence="10 11">
    <name type="scientific">Desulfovibrio legallii</name>
    <dbReference type="NCBI Taxonomy" id="571438"/>
    <lineage>
        <taxon>Bacteria</taxon>
        <taxon>Pseudomonadati</taxon>
        <taxon>Thermodesulfobacteriota</taxon>
        <taxon>Desulfovibrionia</taxon>
        <taxon>Desulfovibrionales</taxon>
        <taxon>Desulfovibrionaceae</taxon>
        <taxon>Desulfovibrio</taxon>
    </lineage>
</organism>
<dbReference type="InterPro" id="IPR006371">
    <property type="entry name" value="Polyprenyltransferase_UbiA-li"/>
</dbReference>
<comment type="cofactor">
    <cofactor evidence="1">
        <name>Mg(2+)</name>
        <dbReference type="ChEBI" id="CHEBI:18420"/>
    </cofactor>
</comment>
<dbReference type="PANTHER" id="PTHR11048">
    <property type="entry name" value="PRENYLTRANSFERASES"/>
    <property type="match status" value="1"/>
</dbReference>
<name>A0A1G7PZP8_9BACT</name>
<keyword evidence="11" id="KW-1185">Reference proteome</keyword>
<protein>
    <submittedName>
        <fullName evidence="10">4-hydroxybenzoate polyprenyltransferase</fullName>
    </submittedName>
</protein>
<dbReference type="CDD" id="cd13959">
    <property type="entry name" value="PT_UbiA_COQ2"/>
    <property type="match status" value="1"/>
</dbReference>
<feature type="transmembrane region" description="Helical" evidence="9">
    <location>
        <begin position="172"/>
        <end position="195"/>
    </location>
</feature>
<dbReference type="InterPro" id="IPR044878">
    <property type="entry name" value="UbiA_sf"/>
</dbReference>
<keyword evidence="5 10" id="KW-0808">Transferase</keyword>
<keyword evidence="8 9" id="KW-0472">Membrane</keyword>
<dbReference type="RefSeq" id="WP_092154829.1">
    <property type="nucleotide sequence ID" value="NZ_FNBX01000018.1"/>
</dbReference>
<reference evidence="11" key="1">
    <citation type="submission" date="2016-10" db="EMBL/GenBank/DDBJ databases">
        <authorList>
            <person name="Varghese N."/>
            <person name="Submissions S."/>
        </authorList>
    </citation>
    <scope>NUCLEOTIDE SEQUENCE [LARGE SCALE GENOMIC DNA]</scope>
    <source>
        <strain evidence="11">KHC7</strain>
    </source>
</reference>
<feature type="transmembrane region" description="Helical" evidence="9">
    <location>
        <begin position="241"/>
        <end position="259"/>
    </location>
</feature>
<dbReference type="GO" id="GO:0005886">
    <property type="term" value="C:plasma membrane"/>
    <property type="evidence" value="ECO:0007669"/>
    <property type="project" value="TreeGrafter"/>
</dbReference>
<gene>
    <name evidence="10" type="ORF">SAMN05192586_11832</name>
</gene>
<dbReference type="InterPro" id="IPR039653">
    <property type="entry name" value="Prenyltransferase"/>
</dbReference>
<evidence type="ECO:0000256" key="7">
    <source>
        <dbReference type="ARBA" id="ARBA00022989"/>
    </source>
</evidence>
<evidence type="ECO:0000256" key="5">
    <source>
        <dbReference type="ARBA" id="ARBA00022679"/>
    </source>
</evidence>
<dbReference type="AlphaFoldDB" id="A0A1G7PZP8"/>
<dbReference type="PANTHER" id="PTHR11048:SF28">
    <property type="entry name" value="4-HYDROXYBENZOATE POLYPRENYLTRANSFERASE, MITOCHONDRIAL"/>
    <property type="match status" value="1"/>
</dbReference>
<keyword evidence="7 9" id="KW-1133">Transmembrane helix</keyword>
<dbReference type="Gene3D" id="1.20.120.1780">
    <property type="entry name" value="UbiA prenyltransferase"/>
    <property type="match status" value="1"/>
</dbReference>
<dbReference type="GO" id="GO:0006744">
    <property type="term" value="P:ubiquinone biosynthetic process"/>
    <property type="evidence" value="ECO:0007669"/>
    <property type="project" value="TreeGrafter"/>
</dbReference>
<evidence type="ECO:0000256" key="8">
    <source>
        <dbReference type="ARBA" id="ARBA00023136"/>
    </source>
</evidence>
<evidence type="ECO:0000256" key="2">
    <source>
        <dbReference type="ARBA" id="ARBA00004141"/>
    </source>
</evidence>
<feature type="transmembrane region" description="Helical" evidence="9">
    <location>
        <begin position="146"/>
        <end position="166"/>
    </location>
</feature>
<keyword evidence="6 9" id="KW-0812">Transmembrane</keyword>
<dbReference type="GO" id="GO:0016765">
    <property type="term" value="F:transferase activity, transferring alkyl or aryl (other than methyl) groups"/>
    <property type="evidence" value="ECO:0007669"/>
    <property type="project" value="InterPro"/>
</dbReference>
<dbReference type="Gene3D" id="1.10.357.140">
    <property type="entry name" value="UbiA prenyltransferase"/>
    <property type="match status" value="1"/>
</dbReference>
<evidence type="ECO:0000313" key="11">
    <source>
        <dbReference type="Proteomes" id="UP000199355"/>
    </source>
</evidence>
<dbReference type="EMBL" id="FNBX01000018">
    <property type="protein sequence ID" value="SDF91698.1"/>
    <property type="molecule type" value="Genomic_DNA"/>
</dbReference>
<comment type="subcellular location">
    <subcellularLocation>
        <location evidence="2">Membrane</location>
        <topology evidence="2">Multi-pass membrane protein</topology>
    </subcellularLocation>
</comment>
<dbReference type="FunFam" id="1.10.357.140:FF:000008">
    <property type="entry name" value="4-hydroxybenzoate octaprenyltransferase"/>
    <property type="match status" value="1"/>
</dbReference>
<dbReference type="Pfam" id="PF01040">
    <property type="entry name" value="UbiA"/>
    <property type="match status" value="1"/>
</dbReference>
<keyword evidence="4" id="KW-1003">Cell membrane</keyword>